<evidence type="ECO:0000259" key="1">
    <source>
        <dbReference type="Pfam" id="PF00535"/>
    </source>
</evidence>
<dbReference type="CDD" id="cd00761">
    <property type="entry name" value="Glyco_tranf_GTA_type"/>
    <property type="match status" value="1"/>
</dbReference>
<dbReference type="SUPFAM" id="SSF53448">
    <property type="entry name" value="Nucleotide-diphospho-sugar transferases"/>
    <property type="match status" value="1"/>
</dbReference>
<evidence type="ECO:0000313" key="3">
    <source>
        <dbReference type="Proteomes" id="UP000714420"/>
    </source>
</evidence>
<keyword evidence="3" id="KW-1185">Reference proteome</keyword>
<comment type="caution">
    <text evidence="2">The sequence shown here is derived from an EMBL/GenBank/DDBJ whole genome shotgun (WGS) entry which is preliminary data.</text>
</comment>
<organism evidence="2 3">
    <name type="scientific">Xylanibacter muris</name>
    <dbReference type="NCBI Taxonomy" id="2736290"/>
    <lineage>
        <taxon>Bacteria</taxon>
        <taxon>Pseudomonadati</taxon>
        <taxon>Bacteroidota</taxon>
        <taxon>Bacteroidia</taxon>
        <taxon>Bacteroidales</taxon>
        <taxon>Prevotellaceae</taxon>
        <taxon>Xylanibacter</taxon>
    </lineage>
</organism>
<gene>
    <name evidence="2" type="ORF">HPS56_02540</name>
</gene>
<sequence>MVSFIIPYFNLPCDMLKECVSSIMELSLSKDEREIIIIDDGSDYSPINDLQDFRDDIIYVRQSNKGLSSARNTGLTMATGLYIQFIDSDDRLMTVAYESCLDIVRYKNPDIVKFDATDKPVKATSSDMQGPIDGAVFMRNNNLNAAAWGYIFRRDIIQDMKFTPGIYHEDEEFTPLLMLRAENVYITDAKAYYYRKREESIMTKRDNRHIIKRLNDMENIIIKLFDKSAALPAHDSLALQRRTAQLTMDYIYNTIVLTKSEKQLMQRIERLADKGLYPLPDRKYSKKYVWFRKMSKSSTGLRLMLRTLPVMAKHI</sequence>
<feature type="domain" description="Glycosyltransferase 2-like" evidence="1">
    <location>
        <begin position="3"/>
        <end position="114"/>
    </location>
</feature>
<reference evidence="2 3" key="1">
    <citation type="submission" date="2020-05" db="EMBL/GenBank/DDBJ databases">
        <title>Distinct polysaccharide utilization as determinants for interspecies competition between intestinal Prevotella spp.</title>
        <authorList>
            <person name="Galvez E.J.C."/>
            <person name="Iljazovic A."/>
            <person name="Strowig T."/>
        </authorList>
    </citation>
    <scope>NUCLEOTIDE SEQUENCE [LARGE SCALE GENOMIC DNA]</scope>
    <source>
        <strain evidence="2 3">PMUR</strain>
    </source>
</reference>
<dbReference type="EMBL" id="JABKKF010000002">
    <property type="protein sequence ID" value="NPD91238.1"/>
    <property type="molecule type" value="Genomic_DNA"/>
</dbReference>
<dbReference type="PANTHER" id="PTHR22916">
    <property type="entry name" value="GLYCOSYLTRANSFERASE"/>
    <property type="match status" value="1"/>
</dbReference>
<protein>
    <submittedName>
        <fullName evidence="2">Glycosyltransferase</fullName>
    </submittedName>
</protein>
<evidence type="ECO:0000313" key="2">
    <source>
        <dbReference type="EMBL" id="NPD91238.1"/>
    </source>
</evidence>
<name>A0ABX2AJE3_9BACT</name>
<dbReference type="InterPro" id="IPR029044">
    <property type="entry name" value="Nucleotide-diphossugar_trans"/>
</dbReference>
<dbReference type="Gene3D" id="3.90.550.10">
    <property type="entry name" value="Spore Coat Polysaccharide Biosynthesis Protein SpsA, Chain A"/>
    <property type="match status" value="1"/>
</dbReference>
<dbReference type="Proteomes" id="UP000714420">
    <property type="component" value="Unassembled WGS sequence"/>
</dbReference>
<dbReference type="Pfam" id="PF00535">
    <property type="entry name" value="Glycos_transf_2"/>
    <property type="match status" value="1"/>
</dbReference>
<dbReference type="InterPro" id="IPR001173">
    <property type="entry name" value="Glyco_trans_2-like"/>
</dbReference>
<proteinExistence type="predicted"/>
<accession>A0ABX2AJE3</accession>
<dbReference type="PANTHER" id="PTHR22916:SF3">
    <property type="entry name" value="UDP-GLCNAC:BETAGAL BETA-1,3-N-ACETYLGLUCOSAMINYLTRANSFERASE-LIKE PROTEIN 1"/>
    <property type="match status" value="1"/>
</dbReference>